<dbReference type="EMBL" id="JACVVK020000102">
    <property type="protein sequence ID" value="KAK7492515.1"/>
    <property type="molecule type" value="Genomic_DNA"/>
</dbReference>
<protein>
    <submittedName>
        <fullName evidence="2">Uncharacterized protein</fullName>
    </submittedName>
</protein>
<accession>A0ABD0KZ90</accession>
<dbReference type="AlphaFoldDB" id="A0ABD0KZ90"/>
<sequence>MLSTADESNSSSRSVCDIKPGVIQRSHQGPKVPRRVHSASSQTMLTFMQLSEISSFVCVYKISSSLGRNTTEHLVCAKDSIFNKKSSSLRSNPIRGLKSYRSNTSGGHAAKKEHVPLIPEGWYMTNRL</sequence>
<proteinExistence type="predicted"/>
<feature type="region of interest" description="Disordered" evidence="1">
    <location>
        <begin position="1"/>
        <end position="37"/>
    </location>
</feature>
<organism evidence="2 3">
    <name type="scientific">Batillaria attramentaria</name>
    <dbReference type="NCBI Taxonomy" id="370345"/>
    <lineage>
        <taxon>Eukaryota</taxon>
        <taxon>Metazoa</taxon>
        <taxon>Spiralia</taxon>
        <taxon>Lophotrochozoa</taxon>
        <taxon>Mollusca</taxon>
        <taxon>Gastropoda</taxon>
        <taxon>Caenogastropoda</taxon>
        <taxon>Sorbeoconcha</taxon>
        <taxon>Cerithioidea</taxon>
        <taxon>Batillariidae</taxon>
        <taxon>Batillaria</taxon>
    </lineage>
</organism>
<comment type="caution">
    <text evidence="2">The sequence shown here is derived from an EMBL/GenBank/DDBJ whole genome shotgun (WGS) entry which is preliminary data.</text>
</comment>
<reference evidence="2 3" key="1">
    <citation type="journal article" date="2023" name="Sci. Data">
        <title>Genome assembly of the Korean intertidal mud-creeper Batillaria attramentaria.</title>
        <authorList>
            <person name="Patra A.K."/>
            <person name="Ho P.T."/>
            <person name="Jun S."/>
            <person name="Lee S.J."/>
            <person name="Kim Y."/>
            <person name="Won Y.J."/>
        </authorList>
    </citation>
    <scope>NUCLEOTIDE SEQUENCE [LARGE SCALE GENOMIC DNA]</scope>
    <source>
        <strain evidence="2">Wonlab-2016</strain>
    </source>
</reference>
<keyword evidence="3" id="KW-1185">Reference proteome</keyword>
<evidence type="ECO:0000313" key="2">
    <source>
        <dbReference type="EMBL" id="KAK7492515.1"/>
    </source>
</evidence>
<gene>
    <name evidence="2" type="ORF">BaRGS_00016181</name>
</gene>
<evidence type="ECO:0000256" key="1">
    <source>
        <dbReference type="SAM" id="MobiDB-lite"/>
    </source>
</evidence>
<name>A0ABD0KZ90_9CAEN</name>
<evidence type="ECO:0000313" key="3">
    <source>
        <dbReference type="Proteomes" id="UP001519460"/>
    </source>
</evidence>
<feature type="compositionally biased region" description="Polar residues" evidence="1">
    <location>
        <begin position="1"/>
        <end position="14"/>
    </location>
</feature>
<dbReference type="Proteomes" id="UP001519460">
    <property type="component" value="Unassembled WGS sequence"/>
</dbReference>